<accession>A0A9D2CR10</accession>
<dbReference type="Gene3D" id="3.60.21.10">
    <property type="match status" value="1"/>
</dbReference>
<proteinExistence type="inferred from homology"/>
<evidence type="ECO:0000256" key="2">
    <source>
        <dbReference type="ARBA" id="ARBA00013365"/>
    </source>
</evidence>
<comment type="subunit">
    <text evidence="6">Heterodimer of SbcC and SbcD.</text>
</comment>
<dbReference type="InterPro" id="IPR004843">
    <property type="entry name" value="Calcineurin-like_PHP"/>
</dbReference>
<keyword evidence="3 6" id="KW-0540">Nuclease</keyword>
<reference evidence="8" key="2">
    <citation type="submission" date="2021-04" db="EMBL/GenBank/DDBJ databases">
        <authorList>
            <person name="Gilroy R."/>
        </authorList>
    </citation>
    <scope>NUCLEOTIDE SEQUENCE</scope>
    <source>
        <strain evidence="8">1345</strain>
    </source>
</reference>
<keyword evidence="5 6" id="KW-0269">Exonuclease</keyword>
<comment type="function">
    <text evidence="6">SbcCD cleaves DNA hairpin structures. These structures can inhibit DNA replication and are intermediates in certain DNA recombination reactions. The complex acts as a 3'-&gt;5' double strand exonuclease that can open hairpins. It also has a 5' single-strand endonuclease activity.</text>
</comment>
<dbReference type="GO" id="GO:0006260">
    <property type="term" value="P:DNA replication"/>
    <property type="evidence" value="ECO:0007669"/>
    <property type="project" value="UniProtKB-KW"/>
</dbReference>
<dbReference type="PANTHER" id="PTHR30337">
    <property type="entry name" value="COMPONENT OF ATP-DEPENDENT DSDNA EXONUCLEASE"/>
    <property type="match status" value="1"/>
</dbReference>
<evidence type="ECO:0000256" key="5">
    <source>
        <dbReference type="ARBA" id="ARBA00022839"/>
    </source>
</evidence>
<dbReference type="AlphaFoldDB" id="A0A9D2CR10"/>
<dbReference type="GO" id="GO:0008408">
    <property type="term" value="F:3'-5' exonuclease activity"/>
    <property type="evidence" value="ECO:0007669"/>
    <property type="project" value="InterPro"/>
</dbReference>
<keyword evidence="6" id="KW-0255">Endonuclease</keyword>
<evidence type="ECO:0000313" key="9">
    <source>
        <dbReference type="Proteomes" id="UP000886750"/>
    </source>
</evidence>
<keyword evidence="6" id="KW-0233">DNA recombination</keyword>
<name>A0A9D2CR10_9FIRM</name>
<organism evidence="8 9">
    <name type="scientific">Candidatus Borkfalkia excrementigallinarum</name>
    <dbReference type="NCBI Taxonomy" id="2838506"/>
    <lineage>
        <taxon>Bacteria</taxon>
        <taxon>Bacillati</taxon>
        <taxon>Bacillota</taxon>
        <taxon>Clostridia</taxon>
        <taxon>Christensenellales</taxon>
        <taxon>Christensenellaceae</taxon>
        <taxon>Candidatus Borkfalkia</taxon>
    </lineage>
</organism>
<gene>
    <name evidence="6 8" type="primary">sbcD</name>
    <name evidence="8" type="ORF">H9729_02975</name>
</gene>
<dbReference type="NCBIfam" id="TIGR00619">
    <property type="entry name" value="sbcd"/>
    <property type="match status" value="1"/>
</dbReference>
<keyword evidence="6" id="KW-0235">DNA replication</keyword>
<evidence type="ECO:0000256" key="1">
    <source>
        <dbReference type="ARBA" id="ARBA00010555"/>
    </source>
</evidence>
<keyword evidence="4 6" id="KW-0378">Hydrolase</keyword>
<feature type="domain" description="Calcineurin-like phosphoesterase" evidence="7">
    <location>
        <begin position="1"/>
        <end position="95"/>
    </location>
</feature>
<evidence type="ECO:0000313" key="8">
    <source>
        <dbReference type="EMBL" id="HIY96629.1"/>
    </source>
</evidence>
<dbReference type="Proteomes" id="UP000886750">
    <property type="component" value="Unassembled WGS sequence"/>
</dbReference>
<dbReference type="InterPro" id="IPR050535">
    <property type="entry name" value="DNA_Repair-Maintenance_Comp"/>
</dbReference>
<sequence length="389" mass="43430">MRILHTSDWHIGKRLNGRDRLGEQQAVLEEIVEICDREGVELVLVAGDVFDTFLPSAEAEDLFYESVKKMAGKDRCVLIISGNHDDNVRLTAATALSEEQGIYIYGNAEHTPKLCSGRALAAVESGAHHMVFRNSAGDSVFVNVLPYPNEARFKEDKIEGETFYDKMRRWILAGEEKNTQKFPSAFLSHLFIAGGKVSEGEREIDLGGARAVPLELLPGSSYTALGHLHKRQHFKNNVYYSGSILQYAFDEAGTKKSVIVFDLNENGAQNIREIPLTRGKQLVRLAQASVADAVELIKKYPDCYIELTLYLSEPLVSSQVRELKDANDGLVSIIPAIQGETAQVRAEFSRKQMAASELFCEYYKSLYAQQPPEDLTQLFLSITEESDET</sequence>
<dbReference type="GO" id="GO:0004519">
    <property type="term" value="F:endonuclease activity"/>
    <property type="evidence" value="ECO:0007669"/>
    <property type="project" value="UniProtKB-KW"/>
</dbReference>
<comment type="similarity">
    <text evidence="1 6">Belongs to the SbcD family.</text>
</comment>
<reference evidence="8" key="1">
    <citation type="journal article" date="2021" name="PeerJ">
        <title>Extensive microbial diversity within the chicken gut microbiome revealed by metagenomics and culture.</title>
        <authorList>
            <person name="Gilroy R."/>
            <person name="Ravi A."/>
            <person name="Getino M."/>
            <person name="Pursley I."/>
            <person name="Horton D.L."/>
            <person name="Alikhan N.F."/>
            <person name="Baker D."/>
            <person name="Gharbi K."/>
            <person name="Hall N."/>
            <person name="Watson M."/>
            <person name="Adriaenssens E.M."/>
            <person name="Foster-Nyarko E."/>
            <person name="Jarju S."/>
            <person name="Secka A."/>
            <person name="Antonio M."/>
            <person name="Oren A."/>
            <person name="Chaudhuri R.R."/>
            <person name="La Ragione R."/>
            <person name="Hildebrand F."/>
            <person name="Pallen M.J."/>
        </authorList>
    </citation>
    <scope>NUCLEOTIDE SEQUENCE</scope>
    <source>
        <strain evidence="8">1345</strain>
    </source>
</reference>
<dbReference type="Pfam" id="PF00149">
    <property type="entry name" value="Metallophos"/>
    <property type="match status" value="1"/>
</dbReference>
<comment type="caution">
    <text evidence="8">The sequence shown here is derived from an EMBL/GenBank/DDBJ whole genome shotgun (WGS) entry which is preliminary data.</text>
</comment>
<evidence type="ECO:0000256" key="6">
    <source>
        <dbReference type="RuleBase" id="RU363069"/>
    </source>
</evidence>
<protein>
    <recommendedName>
        <fullName evidence="2 6">Nuclease SbcCD subunit D</fullName>
    </recommendedName>
</protein>
<dbReference type="CDD" id="cd00840">
    <property type="entry name" value="MPP_Mre11_N"/>
    <property type="match status" value="1"/>
</dbReference>
<dbReference type="GO" id="GO:0006310">
    <property type="term" value="P:DNA recombination"/>
    <property type="evidence" value="ECO:0007669"/>
    <property type="project" value="UniProtKB-KW"/>
</dbReference>
<evidence type="ECO:0000256" key="3">
    <source>
        <dbReference type="ARBA" id="ARBA00022722"/>
    </source>
</evidence>
<dbReference type="PANTHER" id="PTHR30337:SF0">
    <property type="entry name" value="NUCLEASE SBCCD SUBUNIT D"/>
    <property type="match status" value="1"/>
</dbReference>
<dbReference type="EMBL" id="DXCQ01000028">
    <property type="protein sequence ID" value="HIY96629.1"/>
    <property type="molecule type" value="Genomic_DNA"/>
</dbReference>
<dbReference type="InterPro" id="IPR029052">
    <property type="entry name" value="Metallo-depent_PP-like"/>
</dbReference>
<dbReference type="InterPro" id="IPR004593">
    <property type="entry name" value="SbcD"/>
</dbReference>
<dbReference type="InterPro" id="IPR041796">
    <property type="entry name" value="Mre11_N"/>
</dbReference>
<evidence type="ECO:0000259" key="7">
    <source>
        <dbReference type="Pfam" id="PF00149"/>
    </source>
</evidence>
<dbReference type="SUPFAM" id="SSF56300">
    <property type="entry name" value="Metallo-dependent phosphatases"/>
    <property type="match status" value="1"/>
</dbReference>
<evidence type="ECO:0000256" key="4">
    <source>
        <dbReference type="ARBA" id="ARBA00022801"/>
    </source>
</evidence>